<dbReference type="STRING" id="861299.J421_1554"/>
<proteinExistence type="predicted"/>
<dbReference type="PATRIC" id="fig|861299.3.peg.1577"/>
<evidence type="ECO:0000259" key="1">
    <source>
        <dbReference type="Pfam" id="PF09995"/>
    </source>
</evidence>
<evidence type="ECO:0000313" key="2">
    <source>
        <dbReference type="EMBL" id="AHG89091.1"/>
    </source>
</evidence>
<protein>
    <recommendedName>
        <fullName evidence="1">ER-bound oxygenase mpaB/mpaB'/Rubber oxygenase catalytic domain-containing protein</fullName>
    </recommendedName>
</protein>
<dbReference type="AlphaFoldDB" id="W0RE52"/>
<sequence length="289" mass="34741">MRRYDIARHIARLDPERDHVEIVHYLVGWEFPWDWVRALEMALYRTFCNPRTSRLLDHTREFHDRPQRRYDDTALLMAEIMEWGYDSDRGREALRRTNRFHRHYDIANEDFLYVLTTFHLEPIRWMDRYGWRRLTAHEKRASYHFWREVGRRMNIRDIPPTPEAFERWSVAFERTHFAFDEANRRIATSTRELFAGWFPRPLRPLVRVGIHALLDDTMLASFGFRAAPRPVRSLVAGALRMRGWALRFFPPRRRKGFITGTPQRSWPDGYELTDLGPPPLLHAREGAAR</sequence>
<dbReference type="RefSeq" id="WP_025410604.1">
    <property type="nucleotide sequence ID" value="NZ_CP007128.1"/>
</dbReference>
<evidence type="ECO:0000313" key="3">
    <source>
        <dbReference type="Proteomes" id="UP000019151"/>
    </source>
</evidence>
<keyword evidence="3" id="KW-1185">Reference proteome</keyword>
<dbReference type="Proteomes" id="UP000019151">
    <property type="component" value="Chromosome"/>
</dbReference>
<dbReference type="GO" id="GO:0016491">
    <property type="term" value="F:oxidoreductase activity"/>
    <property type="evidence" value="ECO:0007669"/>
    <property type="project" value="InterPro"/>
</dbReference>
<dbReference type="PANTHER" id="PTHR36124:SF1">
    <property type="entry name" value="ER-BOUND OXYGENASE MPAB_MPAB'_RUBBER OXYGENASE CATALYTIC DOMAIN-CONTAINING PROTEIN"/>
    <property type="match status" value="1"/>
</dbReference>
<dbReference type="EMBL" id="CP007128">
    <property type="protein sequence ID" value="AHG89091.1"/>
    <property type="molecule type" value="Genomic_DNA"/>
</dbReference>
<dbReference type="Pfam" id="PF09995">
    <property type="entry name" value="MPAB_Lcp_cat"/>
    <property type="match status" value="1"/>
</dbReference>
<gene>
    <name evidence="2" type="ORF">J421_1554</name>
</gene>
<dbReference type="InParanoid" id="W0RE52"/>
<dbReference type="eggNOG" id="COG3662">
    <property type="taxonomic scope" value="Bacteria"/>
</dbReference>
<dbReference type="PANTHER" id="PTHR36124">
    <property type="match status" value="1"/>
</dbReference>
<dbReference type="InterPro" id="IPR046366">
    <property type="entry name" value="MPAB"/>
</dbReference>
<dbReference type="KEGG" id="gba:J421_1554"/>
<feature type="domain" description="ER-bound oxygenase mpaB/mpaB'/Rubber oxygenase catalytic" evidence="1">
    <location>
        <begin position="48"/>
        <end position="234"/>
    </location>
</feature>
<organism evidence="2 3">
    <name type="scientific">Gemmatirosa kalamazoonensis</name>
    <dbReference type="NCBI Taxonomy" id="861299"/>
    <lineage>
        <taxon>Bacteria</taxon>
        <taxon>Pseudomonadati</taxon>
        <taxon>Gemmatimonadota</taxon>
        <taxon>Gemmatimonadia</taxon>
        <taxon>Gemmatimonadales</taxon>
        <taxon>Gemmatimonadaceae</taxon>
        <taxon>Gemmatirosa</taxon>
    </lineage>
</organism>
<accession>W0RE52</accession>
<name>W0RE52_9BACT</name>
<reference evidence="2 3" key="1">
    <citation type="journal article" date="2014" name="Genome Announc.">
        <title>Genome Sequence and Methylome of Soil Bacterium Gemmatirosa kalamazoonensis KBS708T, a Member of the Rarely Cultivated Gemmatimonadetes Phylum.</title>
        <authorList>
            <person name="Debruyn J.M."/>
            <person name="Radosevich M."/>
            <person name="Wommack K.E."/>
            <person name="Polson S.W."/>
            <person name="Hauser L.J."/>
            <person name="Fawaz M.N."/>
            <person name="Korlach J."/>
            <person name="Tsai Y.C."/>
        </authorList>
    </citation>
    <scope>NUCLEOTIDE SEQUENCE [LARGE SCALE GENOMIC DNA]</scope>
    <source>
        <strain evidence="2 3">KBS708</strain>
    </source>
</reference>
<dbReference type="OrthoDB" id="9812943at2"/>
<dbReference type="InterPro" id="IPR018713">
    <property type="entry name" value="MPAB/Lcp_cat_dom"/>
</dbReference>
<dbReference type="HOGENOM" id="CLU_039076_1_0_0"/>